<organism evidence="2 3">
    <name type="scientific">Algoriphagus boritolerans DSM 17298 = JCM 18970</name>
    <dbReference type="NCBI Taxonomy" id="1120964"/>
    <lineage>
        <taxon>Bacteria</taxon>
        <taxon>Pseudomonadati</taxon>
        <taxon>Bacteroidota</taxon>
        <taxon>Cytophagia</taxon>
        <taxon>Cytophagales</taxon>
        <taxon>Cyclobacteriaceae</taxon>
        <taxon>Algoriphagus</taxon>
    </lineage>
</organism>
<dbReference type="CDD" id="cd00146">
    <property type="entry name" value="PKD"/>
    <property type="match status" value="1"/>
</dbReference>
<dbReference type="PROSITE" id="PS50093">
    <property type="entry name" value="PKD"/>
    <property type="match status" value="1"/>
</dbReference>
<dbReference type="STRING" id="1120964.GCA_001313265_06222"/>
<name>A0A1H5VX13_9BACT</name>
<feature type="domain" description="PKD" evidence="1">
    <location>
        <begin position="170"/>
        <end position="252"/>
    </location>
</feature>
<protein>
    <submittedName>
        <fullName evidence="2">PKD domain-containing protein</fullName>
    </submittedName>
</protein>
<dbReference type="Gene3D" id="2.60.40.10">
    <property type="entry name" value="Immunoglobulins"/>
    <property type="match status" value="2"/>
</dbReference>
<dbReference type="InterPro" id="IPR000601">
    <property type="entry name" value="PKD_dom"/>
</dbReference>
<proteinExistence type="predicted"/>
<sequence>MKLDLILKRIISIAFFLAAILDPYLLLASCPQNNITVTGFQLRNQDGNLFSVTDDYELGETVTGELWVNFGGSTTNGYNLFMFYDVVVNKVLIADDQYDCIYSGQQVLLNVWVKVRDFTWKWGDVIEIKDIFMYWETGTVKPETTCIVSTKSNINSQCYTNPDGFTAAVPLFPKFDFDSNGICNTTIQFTSETIGGTPPFNYTFSWDFNNDGVFDSNLANPVYNFPSTGTYPITLRVDDGTSTTTIVKDIFIDPNFGIQVTIFPTKINDESGIIYVESVTGGTEPYTYYWTGPDGFTSTDKDIFNLADGLYQLTVTDANGCQQTEEYLLDIASVLNLTWKSFELTSSNGTVKLTWEMTSEAAGVEYDIQRSLGNITDFFTIGTVLGQKSNADSSSYEFVDQGLPRTQERFYYRILRKMQGLNDFSEVKMIDIPLLSTRDTWLVYPNPSSGGNFNLNFNDRLESKEYLVTLDLFDAGNFSRKESIPIRSGQTIQLQDIFGTLPKGIIILKIQDGKQVKILKLINNN</sequence>
<dbReference type="SUPFAM" id="SSF49299">
    <property type="entry name" value="PKD domain"/>
    <property type="match status" value="1"/>
</dbReference>
<gene>
    <name evidence="2" type="ORF">SAMN03080598_01843</name>
</gene>
<accession>A0A1H5VX13</accession>
<dbReference type="OrthoDB" id="1488789at2"/>
<evidence type="ECO:0000313" key="3">
    <source>
        <dbReference type="Proteomes" id="UP000236736"/>
    </source>
</evidence>
<dbReference type="InterPro" id="IPR013783">
    <property type="entry name" value="Ig-like_fold"/>
</dbReference>
<evidence type="ECO:0000259" key="1">
    <source>
        <dbReference type="PROSITE" id="PS50093"/>
    </source>
</evidence>
<dbReference type="RefSeq" id="WP_160111221.1">
    <property type="nucleotide sequence ID" value="NZ_FNVR01000008.1"/>
</dbReference>
<keyword evidence="3" id="KW-1185">Reference proteome</keyword>
<dbReference type="AlphaFoldDB" id="A0A1H5VX13"/>
<reference evidence="3" key="1">
    <citation type="submission" date="2016-10" db="EMBL/GenBank/DDBJ databases">
        <authorList>
            <person name="Varghese N."/>
            <person name="Submissions S."/>
        </authorList>
    </citation>
    <scope>NUCLEOTIDE SEQUENCE [LARGE SCALE GENOMIC DNA]</scope>
    <source>
        <strain evidence="3">DSM 17298</strain>
    </source>
</reference>
<dbReference type="EMBL" id="FNVR01000008">
    <property type="protein sequence ID" value="SEF91516.1"/>
    <property type="molecule type" value="Genomic_DNA"/>
</dbReference>
<dbReference type="Proteomes" id="UP000236736">
    <property type="component" value="Unassembled WGS sequence"/>
</dbReference>
<dbReference type="InterPro" id="IPR035986">
    <property type="entry name" value="PKD_dom_sf"/>
</dbReference>
<evidence type="ECO:0000313" key="2">
    <source>
        <dbReference type="EMBL" id="SEF91516.1"/>
    </source>
</evidence>